<proteinExistence type="predicted"/>
<feature type="domain" description="Signal transduction histidine kinase 5TM receptor LytS transmembrane region" evidence="8">
    <location>
        <begin position="30"/>
        <end position="206"/>
    </location>
</feature>
<reference evidence="9 10" key="1">
    <citation type="submission" date="2016-03" db="EMBL/GenBank/DDBJ databases">
        <authorList>
            <person name="Cho S.-Y."/>
            <person name="Lim S."/>
            <person name="Kim H."/>
            <person name="Soh E.H."/>
            <person name="Moon J.S."/>
        </authorList>
    </citation>
    <scope>NUCLEOTIDE SEQUENCE [LARGE SCALE GENOMIC DNA]</scope>
    <source>
        <strain evidence="9 10">KCTC 3810</strain>
    </source>
</reference>
<evidence type="ECO:0000313" key="10">
    <source>
        <dbReference type="Proteomes" id="UP000078447"/>
    </source>
</evidence>
<keyword evidence="10" id="KW-1185">Reference proteome</keyword>
<evidence type="ECO:0000256" key="4">
    <source>
        <dbReference type="ARBA" id="ARBA00022989"/>
    </source>
</evidence>
<feature type="transmembrane region" description="Helical" evidence="6">
    <location>
        <begin position="150"/>
        <end position="173"/>
    </location>
</feature>
<dbReference type="InterPro" id="IPR050640">
    <property type="entry name" value="Bact_2-comp_sensor_kinase"/>
</dbReference>
<gene>
    <name evidence="9" type="ORF">A3783_14230</name>
</gene>
<dbReference type="InterPro" id="IPR036890">
    <property type="entry name" value="HATPase_C_sf"/>
</dbReference>
<feature type="transmembrane region" description="Helical" evidence="6">
    <location>
        <begin position="114"/>
        <end position="138"/>
    </location>
</feature>
<feature type="domain" description="Histidine kinase/HSP90-like ATPase" evidence="7">
    <location>
        <begin position="458"/>
        <end position="557"/>
    </location>
</feature>
<dbReference type="Pfam" id="PF02518">
    <property type="entry name" value="HATPase_c"/>
    <property type="match status" value="1"/>
</dbReference>
<comment type="subcellular location">
    <subcellularLocation>
        <location evidence="1">Cell membrane</location>
        <topology evidence="1">Multi-pass membrane protein</topology>
    </subcellularLocation>
</comment>
<keyword evidence="3 6" id="KW-0812">Transmembrane</keyword>
<comment type="caution">
    <text evidence="9">The sequence shown here is derived from an EMBL/GenBank/DDBJ whole genome shotgun (WGS) entry which is preliminary data.</text>
</comment>
<dbReference type="GO" id="GO:0016301">
    <property type="term" value="F:kinase activity"/>
    <property type="evidence" value="ECO:0007669"/>
    <property type="project" value="UniProtKB-KW"/>
</dbReference>
<keyword evidence="9" id="KW-0418">Kinase</keyword>
<organism evidence="9 10">
    <name type="scientific">Exiguobacterium undae</name>
    <dbReference type="NCBI Taxonomy" id="169177"/>
    <lineage>
        <taxon>Bacteria</taxon>
        <taxon>Bacillati</taxon>
        <taxon>Bacillota</taxon>
        <taxon>Bacilli</taxon>
        <taxon>Bacillales</taxon>
        <taxon>Bacillales Family XII. Incertae Sedis</taxon>
        <taxon>Exiguobacterium</taxon>
    </lineage>
</organism>
<dbReference type="PANTHER" id="PTHR34220:SF7">
    <property type="entry name" value="SENSOR HISTIDINE KINASE YPDA"/>
    <property type="match status" value="1"/>
</dbReference>
<feature type="transmembrane region" description="Helical" evidence="6">
    <location>
        <begin position="42"/>
        <end position="64"/>
    </location>
</feature>
<keyword evidence="2" id="KW-1003">Cell membrane</keyword>
<dbReference type="EMBL" id="LVVL01000017">
    <property type="protein sequence ID" value="OAN10500.1"/>
    <property type="molecule type" value="Genomic_DNA"/>
</dbReference>
<dbReference type="Gene3D" id="3.30.565.10">
    <property type="entry name" value="Histidine kinase-like ATPase, C-terminal domain"/>
    <property type="match status" value="1"/>
</dbReference>
<feature type="transmembrane region" description="Helical" evidence="6">
    <location>
        <begin position="6"/>
        <end position="22"/>
    </location>
</feature>
<evidence type="ECO:0000259" key="7">
    <source>
        <dbReference type="Pfam" id="PF02518"/>
    </source>
</evidence>
<evidence type="ECO:0000256" key="5">
    <source>
        <dbReference type="ARBA" id="ARBA00023136"/>
    </source>
</evidence>
<feature type="transmembrane region" description="Helical" evidence="6">
    <location>
        <begin position="185"/>
        <end position="204"/>
    </location>
</feature>
<accession>A0ABX2V6G8</accession>
<protein>
    <submittedName>
        <fullName evidence="9">Histidine kinase</fullName>
    </submittedName>
</protein>
<evidence type="ECO:0000259" key="8">
    <source>
        <dbReference type="Pfam" id="PF07694"/>
    </source>
</evidence>
<evidence type="ECO:0000256" key="3">
    <source>
        <dbReference type="ARBA" id="ARBA00022692"/>
    </source>
</evidence>
<dbReference type="InterPro" id="IPR011620">
    <property type="entry name" value="Sig_transdc_His_kinase_LytS_TM"/>
</dbReference>
<evidence type="ECO:0000256" key="1">
    <source>
        <dbReference type="ARBA" id="ARBA00004651"/>
    </source>
</evidence>
<dbReference type="InterPro" id="IPR003594">
    <property type="entry name" value="HATPase_dom"/>
</dbReference>
<dbReference type="SUPFAM" id="SSF55874">
    <property type="entry name" value="ATPase domain of HSP90 chaperone/DNA topoisomerase II/histidine kinase"/>
    <property type="match status" value="1"/>
</dbReference>
<name>A0ABX2V6G8_9BACL</name>
<keyword evidence="9" id="KW-0808">Transferase</keyword>
<dbReference type="Pfam" id="PF07694">
    <property type="entry name" value="5TM-5TMR_LYT"/>
    <property type="match status" value="1"/>
</dbReference>
<dbReference type="RefSeq" id="WP_028107137.1">
    <property type="nucleotide sequence ID" value="NZ_LVVL01000017.1"/>
</dbReference>
<dbReference type="Proteomes" id="UP000078447">
    <property type="component" value="Unassembled WGS sequence"/>
</dbReference>
<evidence type="ECO:0000256" key="2">
    <source>
        <dbReference type="ARBA" id="ARBA00022475"/>
    </source>
</evidence>
<evidence type="ECO:0000313" key="9">
    <source>
        <dbReference type="EMBL" id="OAN10500.1"/>
    </source>
</evidence>
<sequence length="561" mass="62749">MLEQIPFLLSRLGMLALLAFLLSQWRTSRHLFQTSSRRAHHLVLLSVFVVSGILMNYAGIGLSADQTIDPLLGLAVSPNQWVVDTRLTIIVTSGLLGGPLVGGVTGLLVGFHRFWLGSFGAESGWIIAVLAGLLSGLYSRHWRMKDQYALLQPIGIVLSAVILDIGIALLLASDQALVLELTRQAVFPMLFVNAVGISVFIAILRAQLKLEHELFVRESARAYRLLDAIRPLRKHGLTVDVARQIGTTILAETKINRVVLLGADGILADVRTGHDTADLFQHQTIIEWVEAGVVHRSEDALTHQIVSFHPFQIEGKKAGIVCWFPANLFDDTMEQTMEQLVGLLARELALYQDEQLEHSPNQTIKPILSMNYLLGIVDEIHQTADPDSPVKHQLGALRQLLTTARRMDLHPLREELLTLKSYLSLEGIRRHHPLTSAAVTIDLDIETAVEEHFVFPLLVTQLVDNALRHAFPQSGPHHRIDVRAFQEEAHWVLEVTDNGTGLPLDFLKRWEQDKKLETSNLFLLRRALIRRYGTTAQCTIHSRPGNGTRIKIVLPMETDWT</sequence>
<keyword evidence="5 6" id="KW-0472">Membrane</keyword>
<keyword evidence="4 6" id="KW-1133">Transmembrane helix</keyword>
<dbReference type="PANTHER" id="PTHR34220">
    <property type="entry name" value="SENSOR HISTIDINE KINASE YPDA"/>
    <property type="match status" value="1"/>
</dbReference>
<evidence type="ECO:0000256" key="6">
    <source>
        <dbReference type="SAM" id="Phobius"/>
    </source>
</evidence>